<evidence type="ECO:0000313" key="13">
    <source>
        <dbReference type="Proteomes" id="UP000193642"/>
    </source>
</evidence>
<comment type="subcellular location">
    <subcellularLocation>
        <location evidence="1">Vacuole membrane</location>
        <topology evidence="1">Multi-pass membrane protein</topology>
    </subcellularLocation>
</comment>
<dbReference type="Pfam" id="PF00664">
    <property type="entry name" value="ABC_membrane"/>
    <property type="match status" value="2"/>
</dbReference>
<dbReference type="GO" id="GO:0016887">
    <property type="term" value="F:ATP hydrolysis activity"/>
    <property type="evidence" value="ECO:0007669"/>
    <property type="project" value="InterPro"/>
</dbReference>
<dbReference type="CDD" id="cd18580">
    <property type="entry name" value="ABC_6TM_ABCC_D2"/>
    <property type="match status" value="1"/>
</dbReference>
<evidence type="ECO:0000256" key="4">
    <source>
        <dbReference type="ARBA" id="ARBA00022737"/>
    </source>
</evidence>
<dbReference type="FunFam" id="3.40.50.300:FF:000997">
    <property type="entry name" value="Multidrug resistance-associated protein 1"/>
    <property type="match status" value="1"/>
</dbReference>
<keyword evidence="5" id="KW-0547">Nucleotide-binding</keyword>
<reference evidence="12 13" key="1">
    <citation type="submission" date="2016-07" db="EMBL/GenBank/DDBJ databases">
        <title>Pervasive Adenine N6-methylation of Active Genes in Fungi.</title>
        <authorList>
            <consortium name="DOE Joint Genome Institute"/>
            <person name="Mondo S.J."/>
            <person name="Dannebaum R.O."/>
            <person name="Kuo R.C."/>
            <person name="Labutti K."/>
            <person name="Haridas S."/>
            <person name="Kuo A."/>
            <person name="Salamov A."/>
            <person name="Ahrendt S.R."/>
            <person name="Lipzen A."/>
            <person name="Sullivan W."/>
            <person name="Andreopoulos W.B."/>
            <person name="Clum A."/>
            <person name="Lindquist E."/>
            <person name="Daum C."/>
            <person name="Ramamoorthy G.K."/>
            <person name="Gryganskyi A."/>
            <person name="Culley D."/>
            <person name="Magnuson J.K."/>
            <person name="James T.Y."/>
            <person name="O'Malley M.A."/>
            <person name="Stajich J.E."/>
            <person name="Spatafora J.W."/>
            <person name="Visel A."/>
            <person name="Grigoriev I.V."/>
        </authorList>
    </citation>
    <scope>NUCLEOTIDE SEQUENCE [LARGE SCALE GENOMIC DNA]</scope>
    <source>
        <strain evidence="12 13">JEL800</strain>
    </source>
</reference>
<dbReference type="SUPFAM" id="SSF90123">
    <property type="entry name" value="ABC transporter transmembrane region"/>
    <property type="match status" value="2"/>
</dbReference>
<evidence type="ECO:0000256" key="8">
    <source>
        <dbReference type="ARBA" id="ARBA00023136"/>
    </source>
</evidence>
<evidence type="ECO:0000256" key="3">
    <source>
        <dbReference type="ARBA" id="ARBA00022692"/>
    </source>
</evidence>
<dbReference type="GO" id="GO:0005524">
    <property type="term" value="F:ATP binding"/>
    <property type="evidence" value="ECO:0007669"/>
    <property type="project" value="UniProtKB-KW"/>
</dbReference>
<feature type="transmembrane region" description="Helical" evidence="9">
    <location>
        <begin position="227"/>
        <end position="256"/>
    </location>
</feature>
<feature type="domain" description="ABC transporter" evidence="10">
    <location>
        <begin position="423"/>
        <end position="645"/>
    </location>
</feature>
<dbReference type="FunFam" id="1.20.1560.10:FF:000013">
    <property type="entry name" value="ABC transporter C family member 2"/>
    <property type="match status" value="1"/>
</dbReference>
<evidence type="ECO:0000259" key="11">
    <source>
        <dbReference type="PROSITE" id="PS50929"/>
    </source>
</evidence>
<keyword evidence="4" id="KW-0677">Repeat</keyword>
<keyword evidence="8 9" id="KW-0472">Membrane</keyword>
<evidence type="ECO:0000256" key="1">
    <source>
        <dbReference type="ARBA" id="ARBA00004128"/>
    </source>
</evidence>
<dbReference type="InterPro" id="IPR011527">
    <property type="entry name" value="ABC1_TM_dom"/>
</dbReference>
<dbReference type="EMBL" id="MCGO01000036">
    <property type="protein sequence ID" value="ORY40142.1"/>
    <property type="molecule type" value="Genomic_DNA"/>
</dbReference>
<keyword evidence="7 9" id="KW-1133">Transmembrane helix</keyword>
<evidence type="ECO:0000256" key="2">
    <source>
        <dbReference type="ARBA" id="ARBA00022448"/>
    </source>
</evidence>
<dbReference type="PANTHER" id="PTHR24223:SF443">
    <property type="entry name" value="MULTIDRUG-RESISTANCE LIKE PROTEIN 1, ISOFORM I"/>
    <property type="match status" value="1"/>
</dbReference>
<keyword evidence="3 9" id="KW-0812">Transmembrane</keyword>
<dbReference type="STRING" id="329046.A0A1Y2BZD9"/>
<dbReference type="InterPro" id="IPR003439">
    <property type="entry name" value="ABC_transporter-like_ATP-bd"/>
</dbReference>
<feature type="transmembrane region" description="Helical" evidence="9">
    <location>
        <begin position="748"/>
        <end position="774"/>
    </location>
</feature>
<feature type="transmembrane region" description="Helical" evidence="9">
    <location>
        <begin position="845"/>
        <end position="865"/>
    </location>
</feature>
<dbReference type="PROSITE" id="PS50893">
    <property type="entry name" value="ABC_TRANSPORTER_2"/>
    <property type="match status" value="2"/>
</dbReference>
<evidence type="ECO:0000256" key="6">
    <source>
        <dbReference type="ARBA" id="ARBA00022840"/>
    </source>
</evidence>
<feature type="transmembrane region" description="Helical" evidence="9">
    <location>
        <begin position="941"/>
        <end position="964"/>
    </location>
</feature>
<protein>
    <submittedName>
        <fullName evidence="12">p-loop containing nucleoside triphosphate hydrolase protein</fullName>
    </submittedName>
</protein>
<evidence type="ECO:0000256" key="5">
    <source>
        <dbReference type="ARBA" id="ARBA00022741"/>
    </source>
</evidence>
<keyword evidence="12" id="KW-0378">Hydrolase</keyword>
<name>A0A1Y2BZD9_9FUNG</name>
<dbReference type="Gene3D" id="1.20.1560.10">
    <property type="entry name" value="ABC transporter type 1, transmembrane domain"/>
    <property type="match status" value="2"/>
</dbReference>
<feature type="transmembrane region" description="Helical" evidence="9">
    <location>
        <begin position="91"/>
        <end position="116"/>
    </location>
</feature>
<dbReference type="GO" id="GO:0000329">
    <property type="term" value="C:fungal-type vacuole membrane"/>
    <property type="evidence" value="ECO:0007669"/>
    <property type="project" value="UniProtKB-ARBA"/>
</dbReference>
<feature type="transmembrane region" description="Helical" evidence="9">
    <location>
        <begin position="137"/>
        <end position="165"/>
    </location>
</feature>
<dbReference type="Gene3D" id="3.40.50.300">
    <property type="entry name" value="P-loop containing nucleotide triphosphate hydrolases"/>
    <property type="match status" value="2"/>
</dbReference>
<dbReference type="Pfam" id="PF00005">
    <property type="entry name" value="ABC_tran"/>
    <property type="match status" value="2"/>
</dbReference>
<dbReference type="InterPro" id="IPR027417">
    <property type="entry name" value="P-loop_NTPase"/>
</dbReference>
<dbReference type="PROSITE" id="PS00211">
    <property type="entry name" value="ABC_TRANSPORTER_1"/>
    <property type="match status" value="2"/>
</dbReference>
<accession>A0A1Y2BZD9</accession>
<evidence type="ECO:0000259" key="10">
    <source>
        <dbReference type="PROSITE" id="PS50893"/>
    </source>
</evidence>
<feature type="transmembrane region" description="Helical" evidence="9">
    <location>
        <begin position="708"/>
        <end position="728"/>
    </location>
</feature>
<dbReference type="InterPro" id="IPR036640">
    <property type="entry name" value="ABC1_TM_sf"/>
</dbReference>
<dbReference type="GO" id="GO:0140359">
    <property type="term" value="F:ABC-type transporter activity"/>
    <property type="evidence" value="ECO:0007669"/>
    <property type="project" value="InterPro"/>
</dbReference>
<sequence length="1279" mass="138540">MSKTPTHQNHLKQIKWNALSFATISWVYPLLRIGYRKPLTEADLPPIGTNESAAQTSKWLTSFASSADAPGSSTAKSPSRSSLISQILPNILPMILLDAFCALLVVATTVIQPLLIGEVINFLDPTFPSNKLFIQNGYALAFVLFTAFIVYAIATSVVGSIGFLIQVRVKGALVSAIYRKSLHLSPKSRHTFNAGSINSFIGSDTTALIGSIDAINKLWSVPLQVAIVLYFLSTLLKISTVVCAVVFVGCGFLSSVTAPRIGAAMKEYLAALDTRTTHLREFLYGVKLVKYSALETPIAEKINKARTSQVKALVYRSAWFIVYGALGNDMSQSIVFPALSFFGGLISVSSTLPRVIGMVMQGIVSYRRVNEFLEAEEVAVGDVIEGRGLEESDSGNAVLLKEAGFSWESVDSKKASDKKGVAPKNVDVVEQVDTDVFALDGISVSIKRGSLVAVVGATGSGKSSLLAALAGSMRKTGGEAVIYGTIGYCPQEPWIISGTIEENITLLDNNLVDSCAQAISACSLTKDLTSFSAGIYTQIGEKGINLSGGQKARLALARAIAHNPDVYILDDPLSALDAHVSKEIFKGAIQGPLMKSKTVVIATHLLHILPQVDQVIVMDGGKIVQNGTFAELMADAEGKLVDTMKDYHLDETEGDVEEERKVVSSGVVTAGTFVADEKKESAVAEDREVGSVSFDTYKTYARAIGAPMMLAQLLIWLLLSGSFIVQQLTLGAWTTNLWGFTNPNTSYLILYSGFSIGASLVDLINFVLTLYVSVRGSSYFHDKALEGLMRAPMSFFDAQPIGRMLNRMTADVRVLDIEIGLAFNIVLFLSSSAVGNIIITMITAWQVIPICAGLVVAIYLFFRFFRSSYRELRRLSSIMASPLTAHMSETMTGISTIIAYNAESAFVEKQLKTLDQANLSFLLFNHTMLWITLRLNVMNYIVTYVVVLLGVSGVIPYSLVGLALTQIMMFAPTINGMLLMTSSFEANMVAAERLGHYAHNLPSEAARILPKDDTLNNWPSGGLIEIDSLKLAYEARPNHLVVNGISLKIQAGEKVGVVGRTGSGKSTLMDSFFRLIEAREGSILIDGQDISTLGLTKLRSSIQMIPQNPTLFDGTVRSNIDVLAKYSDDDLWYALECVGMKEYVSGLNGKLDSPVTEGGTNLSAGQRQLLCLAKVLLQKSKILIMDEATSSVDAESDLRIQESMKTYFKDATVLSVAHRLNTIAAFDKVLVLENGRVAEFEPPHLLLSREGTIFGEMVNATGVANAAVIREIAKDHYLQ</sequence>
<dbReference type="CDD" id="cd03250">
    <property type="entry name" value="ABCC_MRP_domain1"/>
    <property type="match status" value="1"/>
</dbReference>
<dbReference type="SMART" id="SM00382">
    <property type="entry name" value="AAA"/>
    <property type="match status" value="2"/>
</dbReference>
<dbReference type="CDD" id="cd18579">
    <property type="entry name" value="ABC_6TM_ABCC_D1"/>
    <property type="match status" value="1"/>
</dbReference>
<feature type="domain" description="ABC transporter" evidence="10">
    <location>
        <begin position="1024"/>
        <end position="1259"/>
    </location>
</feature>
<proteinExistence type="predicted"/>
<dbReference type="Proteomes" id="UP000193642">
    <property type="component" value="Unassembled WGS sequence"/>
</dbReference>
<dbReference type="InterPro" id="IPR044726">
    <property type="entry name" value="ABCC_6TM_D2"/>
</dbReference>
<dbReference type="PROSITE" id="PS50929">
    <property type="entry name" value="ABC_TM1F"/>
    <property type="match status" value="2"/>
</dbReference>
<feature type="transmembrane region" description="Helical" evidence="9">
    <location>
        <begin position="814"/>
        <end position="839"/>
    </location>
</feature>
<dbReference type="SUPFAM" id="SSF52540">
    <property type="entry name" value="P-loop containing nucleoside triphosphate hydrolases"/>
    <property type="match status" value="2"/>
</dbReference>
<dbReference type="InterPro" id="IPR017871">
    <property type="entry name" value="ABC_transporter-like_CS"/>
</dbReference>
<dbReference type="InterPro" id="IPR003593">
    <property type="entry name" value="AAA+_ATPase"/>
</dbReference>
<dbReference type="OrthoDB" id="6500128at2759"/>
<keyword evidence="13" id="KW-1185">Reference proteome</keyword>
<evidence type="ECO:0000313" key="12">
    <source>
        <dbReference type="EMBL" id="ORY40142.1"/>
    </source>
</evidence>
<feature type="domain" description="ABC transmembrane type-1" evidence="11">
    <location>
        <begin position="717"/>
        <end position="986"/>
    </location>
</feature>
<dbReference type="CDD" id="cd03244">
    <property type="entry name" value="ABCC_MRP_domain2"/>
    <property type="match status" value="1"/>
</dbReference>
<keyword evidence="6" id="KW-0067">ATP-binding</keyword>
<organism evidence="12 13">
    <name type="scientific">Rhizoclosmatium globosum</name>
    <dbReference type="NCBI Taxonomy" id="329046"/>
    <lineage>
        <taxon>Eukaryota</taxon>
        <taxon>Fungi</taxon>
        <taxon>Fungi incertae sedis</taxon>
        <taxon>Chytridiomycota</taxon>
        <taxon>Chytridiomycota incertae sedis</taxon>
        <taxon>Chytridiomycetes</taxon>
        <taxon>Chytridiales</taxon>
        <taxon>Chytriomycetaceae</taxon>
        <taxon>Rhizoclosmatium</taxon>
    </lineage>
</organism>
<dbReference type="InterPro" id="IPR044746">
    <property type="entry name" value="ABCC_6TM_D1"/>
</dbReference>
<keyword evidence="2" id="KW-0813">Transport</keyword>
<dbReference type="FunFam" id="3.40.50.300:FF:000630">
    <property type="entry name" value="ATP-binding cassette (ABC) transporter, putative"/>
    <property type="match status" value="1"/>
</dbReference>
<dbReference type="InterPro" id="IPR050173">
    <property type="entry name" value="ABC_transporter_C-like"/>
</dbReference>
<comment type="caution">
    <text evidence="12">The sequence shown here is derived from an EMBL/GenBank/DDBJ whole genome shotgun (WGS) entry which is preliminary data.</text>
</comment>
<feature type="domain" description="ABC transmembrane type-1" evidence="11">
    <location>
        <begin position="96"/>
        <end position="345"/>
    </location>
</feature>
<dbReference type="PANTHER" id="PTHR24223">
    <property type="entry name" value="ATP-BINDING CASSETTE SUB-FAMILY C"/>
    <property type="match status" value="1"/>
</dbReference>
<evidence type="ECO:0000256" key="9">
    <source>
        <dbReference type="SAM" id="Phobius"/>
    </source>
</evidence>
<dbReference type="AlphaFoldDB" id="A0A1Y2BZD9"/>
<gene>
    <name evidence="12" type="ORF">BCR33DRAFT_852885</name>
</gene>
<evidence type="ECO:0000256" key="7">
    <source>
        <dbReference type="ARBA" id="ARBA00022989"/>
    </source>
</evidence>
<feature type="transmembrane region" description="Helical" evidence="9">
    <location>
        <begin position="334"/>
        <end position="352"/>
    </location>
</feature>